<keyword evidence="2 6" id="KW-0479">Metal-binding</keyword>
<comment type="cofactor">
    <cofactor evidence="6">
        <name>[4Fe-4S] cluster</name>
        <dbReference type="ChEBI" id="CHEBI:49883"/>
    </cofactor>
    <text evidence="6">Binds 2 [4Fe-4S] clusters.</text>
</comment>
<keyword evidence="6" id="KW-0813">Transport</keyword>
<dbReference type="Pfam" id="PF02754">
    <property type="entry name" value="CCG"/>
    <property type="match status" value="2"/>
</dbReference>
<dbReference type="FunFam" id="1.10.1060.10:FF:000012">
    <property type="entry name" value="Glycolate oxidase iron-sulfur subunit"/>
    <property type="match status" value="1"/>
</dbReference>
<name>A0A432NQX3_9HYPH</name>
<comment type="catalytic activity">
    <reaction evidence="6">
        <text>(R)-lactate + A = pyruvate + AH2</text>
        <dbReference type="Rhea" id="RHEA:15089"/>
        <dbReference type="ChEBI" id="CHEBI:13193"/>
        <dbReference type="ChEBI" id="CHEBI:15361"/>
        <dbReference type="ChEBI" id="CHEBI:16004"/>
        <dbReference type="ChEBI" id="CHEBI:17499"/>
    </reaction>
</comment>
<evidence type="ECO:0000256" key="5">
    <source>
        <dbReference type="ARBA" id="ARBA00023014"/>
    </source>
</evidence>
<evidence type="ECO:0000256" key="4">
    <source>
        <dbReference type="ARBA" id="ARBA00023004"/>
    </source>
</evidence>
<comment type="catalytic activity">
    <reaction evidence="6">
        <text>glycolate + A = glyoxylate + AH2</text>
        <dbReference type="Rhea" id="RHEA:21264"/>
        <dbReference type="ChEBI" id="CHEBI:13193"/>
        <dbReference type="ChEBI" id="CHEBI:17499"/>
        <dbReference type="ChEBI" id="CHEBI:29805"/>
        <dbReference type="ChEBI" id="CHEBI:36655"/>
        <dbReference type="EC" id="1.1.99.14"/>
    </reaction>
</comment>
<proteinExistence type="predicted"/>
<dbReference type="EMBL" id="RIBW01000004">
    <property type="protein sequence ID" value="RUM01991.1"/>
    <property type="molecule type" value="Genomic_DNA"/>
</dbReference>
<gene>
    <name evidence="8" type="ORF">EEQ99_13065</name>
</gene>
<dbReference type="RefSeq" id="WP_127430562.1">
    <property type="nucleotide sequence ID" value="NZ_BMFI01000004.1"/>
</dbReference>
<feature type="domain" description="4Fe-4S ferredoxin-type" evidence="7">
    <location>
        <begin position="67"/>
        <end position="96"/>
    </location>
</feature>
<dbReference type="NCBIfam" id="NF008434">
    <property type="entry name" value="PRK11274.1"/>
    <property type="match status" value="1"/>
</dbReference>
<comment type="caution">
    <text evidence="8">The sequence shown here is derived from an EMBL/GenBank/DDBJ whole genome shotgun (WGS) entry which is preliminary data.</text>
</comment>
<dbReference type="SUPFAM" id="SSF54862">
    <property type="entry name" value="4Fe-4S ferredoxins"/>
    <property type="match status" value="1"/>
</dbReference>
<keyword evidence="4 6" id="KW-0408">Iron</keyword>
<dbReference type="PROSITE" id="PS51379">
    <property type="entry name" value="4FE4S_FER_2"/>
    <property type="match status" value="2"/>
</dbReference>
<comment type="function">
    <text evidence="6">Component of a complex that catalyzes the oxidation of glycolate to glyoxylate.</text>
</comment>
<dbReference type="GO" id="GO:0051539">
    <property type="term" value="F:4 iron, 4 sulfur cluster binding"/>
    <property type="evidence" value="ECO:0007669"/>
    <property type="project" value="UniProtKB-UniRule"/>
</dbReference>
<sequence>MQTNFTPSQLLDPAVAESEQILRKCVHCGFCTATCPTYVTLGNELDSPRGRIYLIKDMLENGRPADAEVVTHIDRCLSCLACVTTCPSGVDYMHLVDHARAHIEKTYKRPLMNRLTRAILAAVLPYPGRFRLALNLARLGRPFAGLMRSGALKPFAAMLALAPRRVPAASAFAKPGSYLPEAERRGRVAILSGCAQPVLDPGINAAAIRLLTRLGVEVVLPEGEVCCGSLVHHMGRAEQALASARANVDVWTREIDGQGLDAIIITASGCGTTIKDYGHMLRLDPAYAAKAVRVSALAKDITEYLATLELPAHMPKGITVAYHSACSMQHGQRITLAPKQLLKAAGFTVRDPAEGHLCCGSAGTYNIMQPEISAALKARKVKNIEATKADIIATGNIGCITQIATGTGMPILHTVELLDWAYGGAVPEKLTGLPLG</sequence>
<dbReference type="InterPro" id="IPR004017">
    <property type="entry name" value="Cys_rich_dom"/>
</dbReference>
<dbReference type="InterPro" id="IPR009051">
    <property type="entry name" value="Helical_ferredxn"/>
</dbReference>
<evidence type="ECO:0000256" key="1">
    <source>
        <dbReference type="ARBA" id="ARBA00022485"/>
    </source>
</evidence>
<dbReference type="PIRSF" id="PIRSF000139">
    <property type="entry name" value="Glc_ox_4Fe-4S"/>
    <property type="match status" value="1"/>
</dbReference>
<keyword evidence="6" id="KW-0249">Electron transport</keyword>
<accession>A0A432NQX3</accession>
<keyword evidence="5 6" id="KW-0411">Iron-sulfur</keyword>
<evidence type="ECO:0000256" key="6">
    <source>
        <dbReference type="PIRNR" id="PIRNR000139"/>
    </source>
</evidence>
<evidence type="ECO:0000256" key="3">
    <source>
        <dbReference type="ARBA" id="ARBA00022737"/>
    </source>
</evidence>
<dbReference type="Proteomes" id="UP000273611">
    <property type="component" value="Unassembled WGS sequence"/>
</dbReference>
<dbReference type="PANTHER" id="PTHR32479">
    <property type="entry name" value="GLYCOLATE OXIDASE IRON-SULFUR SUBUNIT"/>
    <property type="match status" value="1"/>
</dbReference>
<protein>
    <recommendedName>
        <fullName evidence="6">Glycolate oxidase iron-sulfur subunit</fullName>
        <ecNumber evidence="6">1.1.99.14</ecNumber>
    </recommendedName>
</protein>
<keyword evidence="1 6" id="KW-0004">4Fe-4S</keyword>
<dbReference type="EC" id="1.1.99.14" evidence="6"/>
<dbReference type="GO" id="GO:0019154">
    <property type="term" value="F:glycolate dehydrogenase activity"/>
    <property type="evidence" value="ECO:0007669"/>
    <property type="project" value="UniProtKB-EC"/>
</dbReference>
<dbReference type="AlphaFoldDB" id="A0A432NQX3"/>
<evidence type="ECO:0000259" key="7">
    <source>
        <dbReference type="PROSITE" id="PS51379"/>
    </source>
</evidence>
<dbReference type="GO" id="GO:0046872">
    <property type="term" value="F:metal ion binding"/>
    <property type="evidence" value="ECO:0007669"/>
    <property type="project" value="UniProtKB-UniRule"/>
</dbReference>
<organism evidence="8 9">
    <name type="scientific">Rhizobium anhuiense</name>
    <dbReference type="NCBI Taxonomy" id="1184720"/>
    <lineage>
        <taxon>Bacteria</taxon>
        <taxon>Pseudomonadati</taxon>
        <taxon>Pseudomonadota</taxon>
        <taxon>Alphaproteobacteria</taxon>
        <taxon>Hyphomicrobiales</taxon>
        <taxon>Rhizobiaceae</taxon>
        <taxon>Rhizobium/Agrobacterium group</taxon>
        <taxon>Rhizobium</taxon>
    </lineage>
</organism>
<keyword evidence="3" id="KW-0677">Repeat</keyword>
<evidence type="ECO:0000256" key="2">
    <source>
        <dbReference type="ARBA" id="ARBA00022723"/>
    </source>
</evidence>
<evidence type="ECO:0000313" key="9">
    <source>
        <dbReference type="Proteomes" id="UP000273611"/>
    </source>
</evidence>
<evidence type="ECO:0000313" key="8">
    <source>
        <dbReference type="EMBL" id="RUM01991.1"/>
    </source>
</evidence>
<dbReference type="InterPro" id="IPR017896">
    <property type="entry name" value="4Fe4S_Fe-S-bd"/>
</dbReference>
<dbReference type="InterPro" id="IPR012257">
    <property type="entry name" value="Glc_ox_4Fe-4S"/>
</dbReference>
<feature type="domain" description="4Fe-4S ferredoxin-type" evidence="7">
    <location>
        <begin position="16"/>
        <end position="44"/>
    </location>
</feature>
<reference evidence="8 9" key="1">
    <citation type="journal article" date="2015" name="Int. J. Syst. Evol. Microbiol.">
        <title>Rhizobium anhuiense sp. nov., isolated from effective nodules of Vicia faba and Pisum sativum.</title>
        <authorList>
            <person name="Zhang Y.J."/>
            <person name="Zheng W.T."/>
            <person name="Everall I."/>
            <person name="Young J.P."/>
            <person name="Zhang X.X."/>
            <person name="Tian C.F."/>
            <person name="Sui X.H."/>
            <person name="Wang E.T."/>
            <person name="Chen W.X."/>
        </authorList>
    </citation>
    <scope>NUCLEOTIDE SEQUENCE [LARGE SCALE GENOMIC DNA]</scope>
    <source>
        <strain evidence="8 9">CCBAU 23252</strain>
    </source>
</reference>
<dbReference type="InterPro" id="IPR017900">
    <property type="entry name" value="4Fe4S_Fe_S_CS"/>
</dbReference>
<dbReference type="PANTHER" id="PTHR32479:SF17">
    <property type="entry name" value="GLYCOLATE OXIDASE IRON-SULFUR SUBUNIT"/>
    <property type="match status" value="1"/>
</dbReference>
<dbReference type="PROSITE" id="PS00198">
    <property type="entry name" value="4FE4S_FER_1"/>
    <property type="match status" value="1"/>
</dbReference>
<dbReference type="Pfam" id="PF13183">
    <property type="entry name" value="Fer4_8"/>
    <property type="match status" value="1"/>
</dbReference>
<dbReference type="Gene3D" id="1.10.1060.10">
    <property type="entry name" value="Alpha-helical ferredoxin"/>
    <property type="match status" value="1"/>
</dbReference>